<dbReference type="EMBL" id="AQHF01000026">
    <property type="protein sequence ID" value="MBE0347442.1"/>
    <property type="molecule type" value="Genomic_DNA"/>
</dbReference>
<proteinExistence type="predicted"/>
<name>A0A8I0MY17_9GAMM</name>
<evidence type="ECO:0000313" key="2">
    <source>
        <dbReference type="Proteomes" id="UP000660708"/>
    </source>
</evidence>
<gene>
    <name evidence="1" type="ORF">PPEP_a1898</name>
</gene>
<accession>A0A8I0MY17</accession>
<dbReference type="AlphaFoldDB" id="A0A8I0MY17"/>
<sequence>MAMMLKSREPFATISAPTKYEVLDTRILDVLFGLLIAGGL</sequence>
<protein>
    <submittedName>
        <fullName evidence="1">Uncharacterized protein</fullName>
    </submittedName>
</protein>
<evidence type="ECO:0000313" key="1">
    <source>
        <dbReference type="EMBL" id="MBE0347442.1"/>
    </source>
</evidence>
<comment type="caution">
    <text evidence="1">The sequence shown here is derived from an EMBL/GenBank/DDBJ whole genome shotgun (WGS) entry which is preliminary data.</text>
</comment>
<dbReference type="Proteomes" id="UP000660708">
    <property type="component" value="Unassembled WGS sequence"/>
</dbReference>
<organism evidence="1 2">
    <name type="scientific">Pseudoalteromonas peptidolytica F12-50-A1</name>
    <dbReference type="NCBI Taxonomy" id="1315280"/>
    <lineage>
        <taxon>Bacteria</taxon>
        <taxon>Pseudomonadati</taxon>
        <taxon>Pseudomonadota</taxon>
        <taxon>Gammaproteobacteria</taxon>
        <taxon>Alteromonadales</taxon>
        <taxon>Pseudoalteromonadaceae</taxon>
        <taxon>Pseudoalteromonas</taxon>
    </lineage>
</organism>
<keyword evidence="2" id="KW-1185">Reference proteome</keyword>
<reference evidence="1 2" key="1">
    <citation type="submission" date="2015-06" db="EMBL/GenBank/DDBJ databases">
        <title>Genome sequence of Pseudoalteromonas peptidolytica.</title>
        <authorList>
            <person name="Xie B.-B."/>
            <person name="Rong J.-C."/>
            <person name="Qin Q.-L."/>
            <person name="Zhang Y.-Z."/>
        </authorList>
    </citation>
    <scope>NUCLEOTIDE SEQUENCE [LARGE SCALE GENOMIC DNA]</scope>
    <source>
        <strain evidence="1 2">F12-50-A1</strain>
    </source>
</reference>